<dbReference type="EMBL" id="LR593887">
    <property type="protein sequence ID" value="VTS08926.1"/>
    <property type="molecule type" value="Genomic_DNA"/>
</dbReference>
<feature type="transmembrane region" description="Helical" evidence="2">
    <location>
        <begin position="129"/>
        <end position="153"/>
    </location>
</feature>
<sequence>MASDTEPMESDLTDGTTPQSSWVSWLTMPLLLLLGWVVYEVTMLPGLAALFMCLKFGWADFRTAFWLRRTDPNKPRGRACFWMYLTSGVWKVAIMGFVMAMLVAILYAVQQKNRPLGQPIQREQSAEQLAIGATLTMLAGFGICSVLTVRTILIGRRYRVRYWLSSGTHRDRVQRNWPPKLGRHNHAATILITGITLGTVVILPMSLAIVFSLADRMNAPVPMNIQGFVYIGSLLLILPLFIMITMDWLRKRMVAEHPIECWGTDPLPDPKPTMAPPAHPDDVWMQS</sequence>
<keyword evidence="2" id="KW-0472">Membrane</keyword>
<evidence type="ECO:0000256" key="2">
    <source>
        <dbReference type="SAM" id="Phobius"/>
    </source>
</evidence>
<evidence type="ECO:0000256" key="1">
    <source>
        <dbReference type="SAM" id="MobiDB-lite"/>
    </source>
</evidence>
<dbReference type="InParanoid" id="A0A6C2YYK2"/>
<gene>
    <name evidence="3" type="ORF">GMBLW1_34080</name>
</gene>
<dbReference type="EMBL" id="LR586016">
    <property type="protein sequence ID" value="VIP05785.1"/>
    <property type="molecule type" value="Genomic_DNA"/>
</dbReference>
<accession>A0A6C2YYK2</accession>
<feature type="compositionally biased region" description="Acidic residues" evidence="1">
    <location>
        <begin position="1"/>
        <end position="12"/>
    </location>
</feature>
<feature type="region of interest" description="Disordered" evidence="1">
    <location>
        <begin position="1"/>
        <end position="20"/>
    </location>
</feature>
<feature type="transmembrane region" description="Helical" evidence="2">
    <location>
        <begin position="79"/>
        <end position="109"/>
    </location>
</feature>
<keyword evidence="2" id="KW-0812">Transmembrane</keyword>
<dbReference type="Proteomes" id="UP000464378">
    <property type="component" value="Chromosome"/>
</dbReference>
<reference evidence="3" key="1">
    <citation type="submission" date="2019-04" db="EMBL/GenBank/DDBJ databases">
        <authorList>
            <consortium name="Science for Life Laboratories"/>
        </authorList>
    </citation>
    <scope>NUCLEOTIDE SEQUENCE</scope>
    <source>
        <strain evidence="3">MBLW1</strain>
    </source>
</reference>
<feature type="compositionally biased region" description="Pro residues" evidence="1">
    <location>
        <begin position="267"/>
        <end position="278"/>
    </location>
</feature>
<feature type="transmembrane region" description="Helical" evidence="2">
    <location>
        <begin position="190"/>
        <end position="213"/>
    </location>
</feature>
<keyword evidence="2" id="KW-1133">Transmembrane helix</keyword>
<feature type="transmembrane region" description="Helical" evidence="2">
    <location>
        <begin position="30"/>
        <end position="58"/>
    </location>
</feature>
<name>A0A6C2YYK2_9BACT</name>
<evidence type="ECO:0000313" key="4">
    <source>
        <dbReference type="Proteomes" id="UP000464378"/>
    </source>
</evidence>
<organism evidence="3">
    <name type="scientific">Tuwongella immobilis</name>
    <dbReference type="NCBI Taxonomy" id="692036"/>
    <lineage>
        <taxon>Bacteria</taxon>
        <taxon>Pseudomonadati</taxon>
        <taxon>Planctomycetota</taxon>
        <taxon>Planctomycetia</taxon>
        <taxon>Gemmatales</taxon>
        <taxon>Gemmataceae</taxon>
        <taxon>Tuwongella</taxon>
    </lineage>
</organism>
<dbReference type="AlphaFoldDB" id="A0A6C2YYK2"/>
<keyword evidence="4" id="KW-1185">Reference proteome</keyword>
<dbReference type="KEGG" id="tim:GMBLW1_34080"/>
<feature type="transmembrane region" description="Helical" evidence="2">
    <location>
        <begin position="225"/>
        <end position="244"/>
    </location>
</feature>
<proteinExistence type="predicted"/>
<evidence type="ECO:0000313" key="3">
    <source>
        <dbReference type="EMBL" id="VIP05785.1"/>
    </source>
</evidence>
<feature type="region of interest" description="Disordered" evidence="1">
    <location>
        <begin position="266"/>
        <end position="287"/>
    </location>
</feature>
<dbReference type="RefSeq" id="WP_162661014.1">
    <property type="nucleotide sequence ID" value="NZ_LR593887.1"/>
</dbReference>
<protein>
    <submittedName>
        <fullName evidence="3">Uncharacterized protein</fullName>
    </submittedName>
</protein>